<reference evidence="3" key="1">
    <citation type="submission" date="2023-12" db="EMBL/GenBank/DDBJ databases">
        <title>Genome sequence of Bacillus thuringiensis strain SS10.</title>
        <authorList>
            <person name="Rouis S."/>
        </authorList>
    </citation>
    <scope>NUCLEOTIDE SEQUENCE</scope>
    <source>
        <strain evidence="3">SS10</strain>
    </source>
</reference>
<feature type="domain" description="Tail spike" evidence="2">
    <location>
        <begin position="93"/>
        <end position="351"/>
    </location>
</feature>
<comment type="caution">
    <text evidence="3">The sequence shown here is derived from an EMBL/GenBank/DDBJ whole genome shotgun (WGS) entry which is preliminary data.</text>
</comment>
<sequence length="675" mass="75739">MLLKLYNKQMQFKAYLENAYNIKYSPPLNELWTAGFALPFNDPKREEIETFDYVEIFDNGKRIGMFRIMDSDEERQVHEKIITYDCEHVLSTLMDSVLFGYHERINLTTRQNIEYLLSKQRIKHWKLGRCDFTKYFSYSWENEDTILGPIYSIPKPFDEKFQWTWDDSSYPWTLNIIRYSEEITGELRYRKNMKGIKRKVEAKDVMTRIYPLGYGEGVNQLTIKSVNNGLPYIDAPDFVRELHDGFDYIWADRRFEDPQSLYASAKSMLLKACMPKVTYEIDAIDYELIDPYKIEKYETGKLVRLYDEDFNIFVDLRVMDRQKDDVTGNPLDVKLVLENKVTDLGTIQADIEKRQKVNEVYSQGTTNIDSRDFQDNCDPDHPAIIRFQIPNDVKNVNELLLTFEILKFRAYERAIKGGGAVVGSTSAGGATVGSTSSGGATVGSTSSGGATVGSTSSGGATVSSTSAGGGTVKASSSNGDHVHKMFHGGGIVPAEPATIGLYTAFSDPGRNTAASFYAKGTGASLYTHGSSGSHTHDISLPDHSHSISIPNHTHSISIPDHSHSISIPNHTHDISIPNHTHSITLPDHTHDIEFGIFELYQTPSKVTIEVDGNTLPFDSIRGQDINLIPYLAKDSDGKLQRGRYVEIKITPDSLARINATVTGRLFIQSRSGGTY</sequence>
<dbReference type="AlphaFoldDB" id="A0AAW9JKH6"/>
<dbReference type="InterPro" id="IPR010572">
    <property type="entry name" value="Tail_dom"/>
</dbReference>
<accession>A0AAW9JKH6</accession>
<dbReference type="Proteomes" id="UP001292252">
    <property type="component" value="Unassembled WGS sequence"/>
</dbReference>
<evidence type="ECO:0000313" key="4">
    <source>
        <dbReference type="Proteomes" id="UP001292252"/>
    </source>
</evidence>
<feature type="compositionally biased region" description="Low complexity" evidence="1">
    <location>
        <begin position="424"/>
        <end position="477"/>
    </location>
</feature>
<evidence type="ECO:0000313" key="3">
    <source>
        <dbReference type="EMBL" id="MDZ5480409.1"/>
    </source>
</evidence>
<feature type="region of interest" description="Disordered" evidence="1">
    <location>
        <begin position="424"/>
        <end position="480"/>
    </location>
</feature>
<dbReference type="NCBIfam" id="TIGR01665">
    <property type="entry name" value="put_anti_recept"/>
    <property type="match status" value="1"/>
</dbReference>
<dbReference type="RefSeq" id="WP_322471528.1">
    <property type="nucleotide sequence ID" value="NZ_JAXOTW010000031.1"/>
</dbReference>
<name>A0AAW9JKH6_BACTU</name>
<dbReference type="Pfam" id="PF06605">
    <property type="entry name" value="Prophage_tail"/>
    <property type="match status" value="1"/>
</dbReference>
<organism evidence="3 4">
    <name type="scientific">Bacillus thuringiensis</name>
    <dbReference type="NCBI Taxonomy" id="1428"/>
    <lineage>
        <taxon>Bacteria</taxon>
        <taxon>Bacillati</taxon>
        <taxon>Bacillota</taxon>
        <taxon>Bacilli</taxon>
        <taxon>Bacillales</taxon>
        <taxon>Bacillaceae</taxon>
        <taxon>Bacillus</taxon>
        <taxon>Bacillus cereus group</taxon>
    </lineage>
</organism>
<proteinExistence type="predicted"/>
<protein>
    <submittedName>
        <fullName evidence="3">Phage tail spike protein</fullName>
    </submittedName>
</protein>
<evidence type="ECO:0000256" key="1">
    <source>
        <dbReference type="SAM" id="MobiDB-lite"/>
    </source>
</evidence>
<gene>
    <name evidence="3" type="ORF">U2F49_30165</name>
</gene>
<evidence type="ECO:0000259" key="2">
    <source>
        <dbReference type="Pfam" id="PF06605"/>
    </source>
</evidence>
<dbReference type="InterPro" id="IPR007119">
    <property type="entry name" value="Phage_tail_spike_N"/>
</dbReference>
<dbReference type="EMBL" id="JAXOTW010000031">
    <property type="protein sequence ID" value="MDZ5480409.1"/>
    <property type="molecule type" value="Genomic_DNA"/>
</dbReference>